<reference evidence="5" key="1">
    <citation type="submission" date="2023-07" db="EMBL/GenBank/DDBJ databases">
        <title>Whole genome shotgun sequence of Streptomyces nojiriensis NBRC 13794.</title>
        <authorList>
            <person name="Komaki H."/>
            <person name="Tamura T."/>
        </authorList>
    </citation>
    <scope>NUCLEOTIDE SEQUENCE [LARGE SCALE GENOMIC DNA]</scope>
    <source>
        <strain evidence="5">NBRC 13794</strain>
    </source>
</reference>
<dbReference type="PANTHER" id="PTHR11487:SF0">
    <property type="entry name" value="S-ACYL FATTY ACID SYNTHASE THIOESTERASE, MEDIUM CHAIN"/>
    <property type="match status" value="1"/>
</dbReference>
<dbReference type="EMBL" id="BNEC01000005">
    <property type="protein sequence ID" value="GHI73421.1"/>
    <property type="molecule type" value="Genomic_DNA"/>
</dbReference>
<keyword evidence="5" id="KW-1185">Reference proteome</keyword>
<gene>
    <name evidence="4" type="primary">rifR_2</name>
    <name evidence="4" type="ORF">Snoj_73390</name>
</gene>
<dbReference type="PANTHER" id="PTHR11487">
    <property type="entry name" value="THIOESTERASE"/>
    <property type="match status" value="1"/>
</dbReference>
<feature type="region of interest" description="Disordered" evidence="2">
    <location>
        <begin position="145"/>
        <end position="173"/>
    </location>
</feature>
<dbReference type="InterPro" id="IPR012223">
    <property type="entry name" value="TEII"/>
</dbReference>
<comment type="similarity">
    <text evidence="1">Belongs to the thioesterase family.</text>
</comment>
<organism evidence="4 5">
    <name type="scientific">Streptomyces nojiriensis</name>
    <dbReference type="NCBI Taxonomy" id="66374"/>
    <lineage>
        <taxon>Bacteria</taxon>
        <taxon>Bacillati</taxon>
        <taxon>Actinomycetota</taxon>
        <taxon>Actinomycetes</taxon>
        <taxon>Kitasatosporales</taxon>
        <taxon>Streptomycetaceae</taxon>
        <taxon>Streptomyces</taxon>
    </lineage>
</organism>
<dbReference type="GeneID" id="95591653"/>
<keyword evidence="4" id="KW-0378">Hydrolase</keyword>
<dbReference type="Proteomes" id="UP000613974">
    <property type="component" value="Unassembled WGS sequence"/>
</dbReference>
<dbReference type="InterPro" id="IPR001031">
    <property type="entry name" value="Thioesterase"/>
</dbReference>
<accession>A0ABQ3SZ57</accession>
<proteinExistence type="inferred from homology"/>
<comment type="caution">
    <text evidence="4">The sequence shown here is derived from an EMBL/GenBank/DDBJ whole genome shotgun (WGS) entry which is preliminary data.</text>
</comment>
<dbReference type="RefSeq" id="WP_189743940.1">
    <property type="nucleotide sequence ID" value="NZ_BMRL01000014.1"/>
</dbReference>
<evidence type="ECO:0000313" key="4">
    <source>
        <dbReference type="EMBL" id="GHI73421.1"/>
    </source>
</evidence>
<evidence type="ECO:0000313" key="5">
    <source>
        <dbReference type="Proteomes" id="UP000613974"/>
    </source>
</evidence>
<evidence type="ECO:0000256" key="2">
    <source>
        <dbReference type="SAM" id="MobiDB-lite"/>
    </source>
</evidence>
<name>A0ABQ3SZ57_9ACTN</name>
<dbReference type="GO" id="GO:0016787">
    <property type="term" value="F:hydrolase activity"/>
    <property type="evidence" value="ECO:0007669"/>
    <property type="project" value="UniProtKB-KW"/>
</dbReference>
<evidence type="ECO:0000259" key="3">
    <source>
        <dbReference type="Pfam" id="PF00975"/>
    </source>
</evidence>
<dbReference type="InterPro" id="IPR029058">
    <property type="entry name" value="AB_hydrolase_fold"/>
</dbReference>
<evidence type="ECO:0000256" key="1">
    <source>
        <dbReference type="ARBA" id="ARBA00007169"/>
    </source>
</evidence>
<dbReference type="SUPFAM" id="SSF53474">
    <property type="entry name" value="alpha/beta-Hydrolases"/>
    <property type="match status" value="1"/>
</dbReference>
<feature type="region of interest" description="Disordered" evidence="2">
    <location>
        <begin position="1"/>
        <end position="20"/>
    </location>
</feature>
<dbReference type="Gene3D" id="3.40.50.1820">
    <property type="entry name" value="alpha/beta hydrolase"/>
    <property type="match status" value="1"/>
</dbReference>
<feature type="domain" description="Thioesterase" evidence="3">
    <location>
        <begin position="45"/>
        <end position="279"/>
    </location>
</feature>
<dbReference type="Pfam" id="PF00975">
    <property type="entry name" value="Thioesterase"/>
    <property type="match status" value="1"/>
</dbReference>
<protein>
    <submittedName>
        <fullName evidence="4">Oleoyl-ACP hydrolase</fullName>
    </submittedName>
</protein>
<sequence>MGGTGEGHCPDGGTATTTPARVLGTAAAPTTWLRCFHPKPAARYTLVCFPHAGGSASYYFDLSAALDPDIEMLVVQYPGRENRLFEEPAGSVAALADGVHEALRTRLPRRPAFFGHSMGGLIGFEVARRLESAGGTAPHLLVASASSAPSVRTDRLTSGGAGSEPGHEAEPEPDDAVLARIMGLGGTSDGVRQDPELLQLVLPAIRGDLRALSEYRVDAGAVVGCPVTVFVADGDVDVPLAEAGAWGAHTTATADVHVFEGDHFYFSGNPPKFLELLQDAVRHSHSGTQLI</sequence>